<dbReference type="PANTHER" id="PTHR16166:SF93">
    <property type="entry name" value="INTERMEMBRANE LIPID TRANSFER PROTEIN VPS13"/>
    <property type="match status" value="1"/>
</dbReference>
<dbReference type="PANTHER" id="PTHR16166">
    <property type="entry name" value="VACUOLAR PROTEIN SORTING-ASSOCIATED PROTEIN VPS13"/>
    <property type="match status" value="1"/>
</dbReference>
<accession>A0A6A4HQZ9</accession>
<dbReference type="InterPro" id="IPR026847">
    <property type="entry name" value="VPS13"/>
</dbReference>
<proteinExistence type="inferred from homology"/>
<feature type="region of interest" description="Disordered" evidence="2">
    <location>
        <begin position="169"/>
        <end position="212"/>
    </location>
</feature>
<protein>
    <recommendedName>
        <fullName evidence="5">Autophagy-related protein 2</fullName>
    </recommendedName>
</protein>
<name>A0A6A4HQZ9_9AGAR</name>
<dbReference type="EMBL" id="ML769445">
    <property type="protein sequence ID" value="KAE9401512.1"/>
    <property type="molecule type" value="Genomic_DNA"/>
</dbReference>
<dbReference type="GO" id="GO:0045053">
    <property type="term" value="P:protein retention in Golgi apparatus"/>
    <property type="evidence" value="ECO:0007669"/>
    <property type="project" value="TreeGrafter"/>
</dbReference>
<feature type="compositionally biased region" description="Basic and acidic residues" evidence="2">
    <location>
        <begin position="170"/>
        <end position="183"/>
    </location>
</feature>
<comment type="similarity">
    <text evidence="1">Belongs to the VPS13 family.</text>
</comment>
<organism evidence="3 4">
    <name type="scientific">Gymnopus androsaceus JB14</name>
    <dbReference type="NCBI Taxonomy" id="1447944"/>
    <lineage>
        <taxon>Eukaryota</taxon>
        <taxon>Fungi</taxon>
        <taxon>Dikarya</taxon>
        <taxon>Basidiomycota</taxon>
        <taxon>Agaricomycotina</taxon>
        <taxon>Agaricomycetes</taxon>
        <taxon>Agaricomycetidae</taxon>
        <taxon>Agaricales</taxon>
        <taxon>Marasmiineae</taxon>
        <taxon>Omphalotaceae</taxon>
        <taxon>Gymnopus</taxon>
    </lineage>
</organism>
<reference evidence="3" key="1">
    <citation type="journal article" date="2019" name="Environ. Microbiol.">
        <title>Fungal ecological strategies reflected in gene transcription - a case study of two litter decomposers.</title>
        <authorList>
            <person name="Barbi F."/>
            <person name="Kohler A."/>
            <person name="Barry K."/>
            <person name="Baskaran P."/>
            <person name="Daum C."/>
            <person name="Fauchery L."/>
            <person name="Ihrmark K."/>
            <person name="Kuo A."/>
            <person name="LaButti K."/>
            <person name="Lipzen A."/>
            <person name="Morin E."/>
            <person name="Grigoriev I.V."/>
            <person name="Henrissat B."/>
            <person name="Lindahl B."/>
            <person name="Martin F."/>
        </authorList>
    </citation>
    <scope>NUCLEOTIDE SEQUENCE</scope>
    <source>
        <strain evidence="3">JB14</strain>
    </source>
</reference>
<dbReference type="GO" id="GO:0006623">
    <property type="term" value="P:protein targeting to vacuole"/>
    <property type="evidence" value="ECO:0007669"/>
    <property type="project" value="TreeGrafter"/>
</dbReference>
<sequence length="224" mass="24556">MKIVSSIHEGFYNMPKLYGSDVRQPGKVTDLSSGIKEAGKGLFYGYYDGITGLVREPWQGAQKEGFVGAVKGAGRSFINATMRPAAGIVGAVANPLQGAWKSAQNTIVKEQDQPHYRTRVEEGLLAVKSSTENERAKVVKRFKEAMQKEKVAERKKKITQVAEEVMYGDKILDESEGKADEKGNGGSASNSSKPTKEVADTQRSDDASYEQDVELAKRLSLYEQ</sequence>
<keyword evidence="4" id="KW-1185">Reference proteome</keyword>
<dbReference type="AlphaFoldDB" id="A0A6A4HQZ9"/>
<evidence type="ECO:0008006" key="5">
    <source>
        <dbReference type="Google" id="ProtNLM"/>
    </source>
</evidence>
<evidence type="ECO:0000256" key="2">
    <source>
        <dbReference type="SAM" id="MobiDB-lite"/>
    </source>
</evidence>
<dbReference type="Proteomes" id="UP000799118">
    <property type="component" value="Unassembled WGS sequence"/>
</dbReference>
<evidence type="ECO:0000256" key="1">
    <source>
        <dbReference type="ARBA" id="ARBA00006545"/>
    </source>
</evidence>
<feature type="compositionally biased region" description="Basic and acidic residues" evidence="2">
    <location>
        <begin position="194"/>
        <end position="206"/>
    </location>
</feature>
<dbReference type="OrthoDB" id="3063881at2759"/>
<evidence type="ECO:0000313" key="4">
    <source>
        <dbReference type="Proteomes" id="UP000799118"/>
    </source>
</evidence>
<gene>
    <name evidence="3" type="ORF">BT96DRAFT_603657</name>
</gene>
<evidence type="ECO:0000313" key="3">
    <source>
        <dbReference type="EMBL" id="KAE9401512.1"/>
    </source>
</evidence>